<feature type="transmembrane region" description="Helical" evidence="1">
    <location>
        <begin position="96"/>
        <end position="118"/>
    </location>
</feature>
<feature type="transmembrane region" description="Helical" evidence="1">
    <location>
        <begin position="160"/>
        <end position="178"/>
    </location>
</feature>
<feature type="transmembrane region" description="Helical" evidence="1">
    <location>
        <begin position="43"/>
        <end position="63"/>
    </location>
</feature>
<comment type="caution">
    <text evidence="2">The sequence shown here is derived from an EMBL/GenBank/DDBJ whole genome shotgun (WGS) entry which is preliminary data.</text>
</comment>
<keyword evidence="2" id="KW-0560">Oxidoreductase</keyword>
<organism evidence="2 3">
    <name type="scientific">Kumtagia ephedrae</name>
    <dbReference type="NCBI Taxonomy" id="2116701"/>
    <lineage>
        <taxon>Bacteria</taxon>
        <taxon>Pseudomonadati</taxon>
        <taxon>Pseudomonadota</taxon>
        <taxon>Alphaproteobacteria</taxon>
        <taxon>Hyphomicrobiales</taxon>
        <taxon>Phyllobacteriaceae</taxon>
        <taxon>Kumtagia</taxon>
    </lineage>
</organism>
<keyword evidence="1" id="KW-0812">Transmembrane</keyword>
<sequence>MAPSPAAPLPGPLTNLPKPLQWCLLAAGSAVLLLLLTGIDFPAAALIGPMLIAVCAGAAGATIRMPRPIFGVGQAVVGCLVATSIDITIFKSFLTAWPIILFSVGSTLVASSFLGWSISRLGILPGSTAVWGSAPGGATAMVLMAEAFGADARLVAFMQYLRVVMVTLAAAFVARLWVDAPAPGVPAHAWFPPLDWPALAATLAVAAVAGFIGKAVRLPSPYFLGAVLIAMALHLGAGVPFQIPEWLKAASYAVVGWAIGLNFTRAVVVHAVRVLPQVTLSILLLMAFCGGIAWLLSHELGIDPLTAYLATSPGGLDSVAIIAAASSNVNLSLIMALQSARLIFVLLFGPALARLVARAVKP</sequence>
<feature type="transmembrane region" description="Helical" evidence="1">
    <location>
        <begin position="249"/>
        <end position="268"/>
    </location>
</feature>
<feature type="transmembrane region" description="Helical" evidence="1">
    <location>
        <begin position="342"/>
        <end position="360"/>
    </location>
</feature>
<feature type="transmembrane region" description="Helical" evidence="1">
    <location>
        <begin position="69"/>
        <end position="89"/>
    </location>
</feature>
<dbReference type="PANTHER" id="PTHR38457:SF1">
    <property type="entry name" value="REGULATOR ABRB-RELATED"/>
    <property type="match status" value="1"/>
</dbReference>
<protein>
    <submittedName>
        <fullName evidence="2">Ammonia monooxygenase</fullName>
    </submittedName>
</protein>
<keyword evidence="1" id="KW-0472">Membrane</keyword>
<feature type="transmembrane region" description="Helical" evidence="1">
    <location>
        <begin position="275"/>
        <end position="296"/>
    </location>
</feature>
<gene>
    <name evidence="2" type="ORF">C7I84_26965</name>
</gene>
<dbReference type="GO" id="GO:0016020">
    <property type="term" value="C:membrane"/>
    <property type="evidence" value="ECO:0007669"/>
    <property type="project" value="InterPro"/>
</dbReference>
<feature type="transmembrane region" description="Helical" evidence="1">
    <location>
        <begin position="19"/>
        <end position="36"/>
    </location>
</feature>
<dbReference type="AlphaFoldDB" id="A0A2P7RPH0"/>
<reference evidence="2 3" key="1">
    <citation type="submission" date="2018-03" db="EMBL/GenBank/DDBJ databases">
        <title>The draft genome of Mesorhizobium sp. 6GN-30.</title>
        <authorList>
            <person name="Liu L."/>
            <person name="Li L."/>
            <person name="Wang T."/>
            <person name="Zhang X."/>
            <person name="Liang L."/>
        </authorList>
    </citation>
    <scope>NUCLEOTIDE SEQUENCE [LARGE SCALE GENOMIC DNA]</scope>
    <source>
        <strain evidence="2 3">6GN30</strain>
    </source>
</reference>
<dbReference type="PANTHER" id="PTHR38457">
    <property type="entry name" value="REGULATOR ABRB-RELATED"/>
    <property type="match status" value="1"/>
</dbReference>
<dbReference type="EMBL" id="PXYK01000039">
    <property type="protein sequence ID" value="PSJ52118.1"/>
    <property type="molecule type" value="Genomic_DNA"/>
</dbReference>
<dbReference type="NCBIfam" id="TIGR03082">
    <property type="entry name" value="Gneg_AbrB_dup"/>
    <property type="match status" value="2"/>
</dbReference>
<dbReference type="PIRSF" id="PIRSF038991">
    <property type="entry name" value="Protein_AbrB"/>
    <property type="match status" value="1"/>
</dbReference>
<dbReference type="Pfam" id="PF05145">
    <property type="entry name" value="AbrB"/>
    <property type="match status" value="1"/>
</dbReference>
<accession>A0A2P7RPH0</accession>
<dbReference type="OrthoDB" id="9809910at2"/>
<evidence type="ECO:0000313" key="2">
    <source>
        <dbReference type="EMBL" id="PSJ52118.1"/>
    </source>
</evidence>
<dbReference type="Proteomes" id="UP000241229">
    <property type="component" value="Unassembled WGS sequence"/>
</dbReference>
<evidence type="ECO:0000313" key="3">
    <source>
        <dbReference type="Proteomes" id="UP000241229"/>
    </source>
</evidence>
<feature type="transmembrane region" description="Helical" evidence="1">
    <location>
        <begin position="130"/>
        <end position="148"/>
    </location>
</feature>
<name>A0A2P7RPH0_9HYPH</name>
<keyword evidence="2" id="KW-0503">Monooxygenase</keyword>
<dbReference type="GO" id="GO:0004497">
    <property type="term" value="F:monooxygenase activity"/>
    <property type="evidence" value="ECO:0007669"/>
    <property type="project" value="UniProtKB-KW"/>
</dbReference>
<evidence type="ECO:0000256" key="1">
    <source>
        <dbReference type="SAM" id="Phobius"/>
    </source>
</evidence>
<keyword evidence="3" id="KW-1185">Reference proteome</keyword>
<dbReference type="GO" id="GO:0010468">
    <property type="term" value="P:regulation of gene expression"/>
    <property type="evidence" value="ECO:0007669"/>
    <property type="project" value="InterPro"/>
</dbReference>
<dbReference type="InterPro" id="IPR017516">
    <property type="entry name" value="AbrB_dup"/>
</dbReference>
<feature type="transmembrane region" description="Helical" evidence="1">
    <location>
        <begin position="223"/>
        <end position="243"/>
    </location>
</feature>
<dbReference type="RefSeq" id="WP_106775306.1">
    <property type="nucleotide sequence ID" value="NZ_PXYK01000039.1"/>
</dbReference>
<dbReference type="InterPro" id="IPR007820">
    <property type="entry name" value="AbrB_fam"/>
</dbReference>
<proteinExistence type="predicted"/>
<keyword evidence="1" id="KW-1133">Transmembrane helix</keyword>
<feature type="transmembrane region" description="Helical" evidence="1">
    <location>
        <begin position="198"/>
        <end position="216"/>
    </location>
</feature>